<dbReference type="Proteomes" id="UP001187192">
    <property type="component" value="Unassembled WGS sequence"/>
</dbReference>
<dbReference type="PANTHER" id="PTHR48449:SF1">
    <property type="entry name" value="DUF1985 DOMAIN-CONTAINING PROTEIN"/>
    <property type="match status" value="1"/>
</dbReference>
<comment type="caution">
    <text evidence="2">The sequence shown here is derived from an EMBL/GenBank/DDBJ whole genome shotgun (WGS) entry which is preliminary data.</text>
</comment>
<dbReference type="InterPro" id="IPR015410">
    <property type="entry name" value="DUF1985"/>
</dbReference>
<dbReference type="Pfam" id="PF09331">
    <property type="entry name" value="DUF1985"/>
    <property type="match status" value="1"/>
</dbReference>
<evidence type="ECO:0000259" key="1">
    <source>
        <dbReference type="Pfam" id="PF09331"/>
    </source>
</evidence>
<protein>
    <recommendedName>
        <fullName evidence="1">DUF1985 domain-containing protein</fullName>
    </recommendedName>
</protein>
<keyword evidence="3" id="KW-1185">Reference proteome</keyword>
<dbReference type="EMBL" id="BTGU01004108">
    <property type="protein sequence ID" value="GMN22375.1"/>
    <property type="molecule type" value="Genomic_DNA"/>
</dbReference>
<sequence>MVFDAGLKRKQGEVDVKDSKKLISSVEAKILKVEEGQYVRLVPDSEIIKAKINTFVNITETWNKLSQWLSPQQYEAVKDQPCIQQFMHLETLGWAGQVFHNIVMRLTNLSAMGDALWFELGEDLGRFSINEFCLIIGLNCVGSTHFPVVESRLISRYFLMVKGVSRKNWELQMSNAKFDNNDDAVKLGLLYIIFCIPLSNANSVKIDPKFFALVDNLDAFNDFPWDVLS</sequence>
<name>A0AA88CLK7_FICCA</name>
<evidence type="ECO:0000313" key="2">
    <source>
        <dbReference type="EMBL" id="GMN22375.1"/>
    </source>
</evidence>
<evidence type="ECO:0000313" key="3">
    <source>
        <dbReference type="Proteomes" id="UP001187192"/>
    </source>
</evidence>
<feature type="domain" description="DUF1985" evidence="1">
    <location>
        <begin position="114"/>
        <end position="227"/>
    </location>
</feature>
<gene>
    <name evidence="2" type="ORF">TIFTF001_045645</name>
</gene>
<dbReference type="AlphaFoldDB" id="A0AA88CLK7"/>
<dbReference type="PANTHER" id="PTHR48449">
    <property type="entry name" value="DUF1985 DOMAIN-CONTAINING PROTEIN"/>
    <property type="match status" value="1"/>
</dbReference>
<accession>A0AA88CLK7</accession>
<proteinExistence type="predicted"/>
<organism evidence="2 3">
    <name type="scientific">Ficus carica</name>
    <name type="common">Common fig</name>
    <dbReference type="NCBI Taxonomy" id="3494"/>
    <lineage>
        <taxon>Eukaryota</taxon>
        <taxon>Viridiplantae</taxon>
        <taxon>Streptophyta</taxon>
        <taxon>Embryophyta</taxon>
        <taxon>Tracheophyta</taxon>
        <taxon>Spermatophyta</taxon>
        <taxon>Magnoliopsida</taxon>
        <taxon>eudicotyledons</taxon>
        <taxon>Gunneridae</taxon>
        <taxon>Pentapetalae</taxon>
        <taxon>rosids</taxon>
        <taxon>fabids</taxon>
        <taxon>Rosales</taxon>
        <taxon>Moraceae</taxon>
        <taxon>Ficeae</taxon>
        <taxon>Ficus</taxon>
    </lineage>
</organism>
<reference evidence="2" key="1">
    <citation type="submission" date="2023-07" db="EMBL/GenBank/DDBJ databases">
        <title>draft genome sequence of fig (Ficus carica).</title>
        <authorList>
            <person name="Takahashi T."/>
            <person name="Nishimura K."/>
        </authorList>
    </citation>
    <scope>NUCLEOTIDE SEQUENCE</scope>
</reference>